<organism evidence="1 2">
    <name type="scientific">Pikeienuella piscinae</name>
    <dbReference type="NCBI Taxonomy" id="2748098"/>
    <lineage>
        <taxon>Bacteria</taxon>
        <taxon>Pseudomonadati</taxon>
        <taxon>Pseudomonadota</taxon>
        <taxon>Alphaproteobacteria</taxon>
        <taxon>Rhodobacterales</taxon>
        <taxon>Paracoccaceae</taxon>
        <taxon>Pikeienuella</taxon>
    </lineage>
</organism>
<dbReference type="AlphaFoldDB" id="A0A7L5C080"/>
<protein>
    <recommendedName>
        <fullName evidence="3">General secretion pathway protein GspK</fullName>
    </recommendedName>
</protein>
<keyword evidence="2" id="KW-1185">Reference proteome</keyword>
<proteinExistence type="predicted"/>
<evidence type="ECO:0000313" key="1">
    <source>
        <dbReference type="EMBL" id="QIE55269.1"/>
    </source>
</evidence>
<dbReference type="EMBL" id="CP049056">
    <property type="protein sequence ID" value="QIE55269.1"/>
    <property type="molecule type" value="Genomic_DNA"/>
</dbReference>
<evidence type="ECO:0000313" key="2">
    <source>
        <dbReference type="Proteomes" id="UP000503336"/>
    </source>
</evidence>
<gene>
    <name evidence="1" type="ORF">G5B40_07250</name>
</gene>
<dbReference type="KEGG" id="hdh:G5B40_07250"/>
<name>A0A7L5C080_9RHOB</name>
<sequence>MRNAERGAAFLIALGALALVAALAAAALSLSTGPATRAAAAVEQAKAARAAEAAIHRLAAAMATDALRSAAPLDGTVISTEFFGAKIDFAVQDVGGLIDMNAASGAVLARLLVLTGASGGDATEIAEIWTRARADLEGRAGFLTPESVLTVLPERLQPIAHPALAHATVWSGRAAVDPWLATAPALAAAADLPLATAQGFVARRALEGRGAEPPPDADIDGLAVSDGRVARLTVRAETEGGGRAALSATIRVSDSLRAPVAILAWR</sequence>
<dbReference type="RefSeq" id="WP_165096912.1">
    <property type="nucleotide sequence ID" value="NZ_CP049056.1"/>
</dbReference>
<accession>A0A7L5C080</accession>
<dbReference type="Proteomes" id="UP000503336">
    <property type="component" value="Chromosome"/>
</dbReference>
<reference evidence="1 2" key="1">
    <citation type="submission" date="2020-02" db="EMBL/GenBank/DDBJ databases">
        <title>complete genome sequence of Rhodobacteraceae bacterium.</title>
        <authorList>
            <person name="Park J."/>
            <person name="Kim Y.-S."/>
            <person name="Kim K.-H."/>
        </authorList>
    </citation>
    <scope>NUCLEOTIDE SEQUENCE [LARGE SCALE GENOMIC DNA]</scope>
    <source>
        <strain evidence="1 2">RR4-56</strain>
    </source>
</reference>
<evidence type="ECO:0008006" key="3">
    <source>
        <dbReference type="Google" id="ProtNLM"/>
    </source>
</evidence>